<feature type="transmembrane region" description="Helical" evidence="2">
    <location>
        <begin position="92"/>
        <end position="112"/>
    </location>
</feature>
<keyword evidence="2" id="KW-0472">Membrane</keyword>
<evidence type="ECO:0000256" key="2">
    <source>
        <dbReference type="SAM" id="Phobius"/>
    </source>
</evidence>
<sequence length="188" mass="19369">MAIALAAVMAWAIRDWASYLDIALSRPSSRPAGTGHHAVAGGTLTPPPAIAARAVPNLLGITLLAAHVTAANVLLAAAAARRWVSGRIAATLVFATVCAVSTASATIPLAKLTVGDAISPGNTLSAAITVLQYSFVLALVVAATLHPRPVPSPPEGDRRVEQKRRDQTRFRGRCGADLSDETAGIRAL</sequence>
<reference evidence="3" key="1">
    <citation type="submission" date="2015-12" db="EMBL/GenBank/DDBJ databases">
        <title>Amycolatopsis regifaucium genome sequencing and assembly.</title>
        <authorList>
            <person name="Mayilraj S."/>
        </authorList>
    </citation>
    <scope>NUCLEOTIDE SEQUENCE [LARGE SCALE GENOMIC DNA]</scope>
    <source>
        <strain evidence="3">GY080</strain>
    </source>
</reference>
<dbReference type="AlphaFoldDB" id="A0A154MRD7"/>
<dbReference type="Proteomes" id="UP000076321">
    <property type="component" value="Unassembled WGS sequence"/>
</dbReference>
<keyword evidence="2" id="KW-0812">Transmembrane</keyword>
<feature type="transmembrane region" description="Helical" evidence="2">
    <location>
        <begin position="124"/>
        <end position="145"/>
    </location>
</feature>
<evidence type="ECO:0000256" key="1">
    <source>
        <dbReference type="SAM" id="MobiDB-lite"/>
    </source>
</evidence>
<dbReference type="RefSeq" id="WP_061990000.1">
    <property type="nucleotide sequence ID" value="NZ_FOPQ01000016.1"/>
</dbReference>
<organism evidence="3">
    <name type="scientific">Amycolatopsis regifaucium</name>
    <dbReference type="NCBI Taxonomy" id="546365"/>
    <lineage>
        <taxon>Bacteria</taxon>
        <taxon>Bacillati</taxon>
        <taxon>Actinomycetota</taxon>
        <taxon>Actinomycetes</taxon>
        <taxon>Pseudonocardiales</taxon>
        <taxon>Pseudonocardiaceae</taxon>
        <taxon>Amycolatopsis</taxon>
    </lineage>
</organism>
<keyword evidence="2" id="KW-1133">Transmembrane helix</keyword>
<dbReference type="EMBL" id="LQCI01000007">
    <property type="protein sequence ID" value="KZB86503.1"/>
    <property type="molecule type" value="Genomic_DNA"/>
</dbReference>
<feature type="region of interest" description="Disordered" evidence="1">
    <location>
        <begin position="148"/>
        <end position="168"/>
    </location>
</feature>
<feature type="transmembrane region" description="Helical" evidence="2">
    <location>
        <begin position="58"/>
        <end position="80"/>
    </location>
</feature>
<comment type="caution">
    <text evidence="3">The sequence shown here is derived from an EMBL/GenBank/DDBJ whole genome shotgun (WGS) entry which is preliminary data.</text>
</comment>
<gene>
    <name evidence="3" type="ORF">AVL48_26010</name>
</gene>
<feature type="compositionally biased region" description="Basic and acidic residues" evidence="1">
    <location>
        <begin position="155"/>
        <end position="168"/>
    </location>
</feature>
<name>A0A154MRD7_9PSEU</name>
<protein>
    <submittedName>
        <fullName evidence="3">Uncharacterized protein</fullName>
    </submittedName>
</protein>
<evidence type="ECO:0000313" key="3">
    <source>
        <dbReference type="EMBL" id="KZB86503.1"/>
    </source>
</evidence>
<accession>A0A154MRD7</accession>
<dbReference type="OrthoDB" id="9855354at2"/>
<proteinExistence type="predicted"/>